<evidence type="ECO:0000256" key="1">
    <source>
        <dbReference type="SAM" id="Phobius"/>
    </source>
</evidence>
<keyword evidence="1" id="KW-1133">Transmembrane helix</keyword>
<keyword evidence="1" id="KW-0472">Membrane</keyword>
<sequence length="243" mass="26604">MSSLGFSCSYTKLRDVEDESPCGRPATRRAKGAPKCMGHWAGEHLMGMLGGTEHARKTWLWAGGMLLYLAVWGTWAYSVTFTYYTYLAWALAVFSVGLILVTGPEHPLGGWLTLVSAPAIGFALLANSAVLLDLNPFRDSAPPERSTADLLSAYVDLATGVIFIGSFVGFLFFYLTDDRKELRFWTALNLPLAVLALPCVVTLTALTHGQYLDARPWVVVVYAAAAVARGKERARQLAKRLRV</sequence>
<comment type="caution">
    <text evidence="2">The sequence shown here is derived from an EMBL/GenBank/DDBJ whole genome shotgun (WGS) entry which is preliminary data.</text>
</comment>
<feature type="transmembrane region" description="Helical" evidence="1">
    <location>
        <begin position="187"/>
        <end position="208"/>
    </location>
</feature>
<name>A0ABU3JME5_9ACTN</name>
<evidence type="ECO:0000313" key="2">
    <source>
        <dbReference type="EMBL" id="MDT6983127.1"/>
    </source>
</evidence>
<feature type="transmembrane region" description="Helical" evidence="1">
    <location>
        <begin position="151"/>
        <end position="175"/>
    </location>
</feature>
<keyword evidence="3" id="KW-1185">Reference proteome</keyword>
<proteinExistence type="predicted"/>
<feature type="transmembrane region" description="Helical" evidence="1">
    <location>
        <begin position="108"/>
        <end position="131"/>
    </location>
</feature>
<evidence type="ECO:0008006" key="4">
    <source>
        <dbReference type="Google" id="ProtNLM"/>
    </source>
</evidence>
<organism evidence="2 3">
    <name type="scientific">Streptomyces lusitanus</name>
    <dbReference type="NCBI Taxonomy" id="68232"/>
    <lineage>
        <taxon>Bacteria</taxon>
        <taxon>Bacillati</taxon>
        <taxon>Actinomycetota</taxon>
        <taxon>Actinomycetes</taxon>
        <taxon>Kitasatosporales</taxon>
        <taxon>Streptomycetaceae</taxon>
        <taxon>Streptomyces</taxon>
    </lineage>
</organism>
<keyword evidence="1" id="KW-0812">Transmembrane</keyword>
<reference evidence="2 3" key="1">
    <citation type="submission" date="2023-05" db="EMBL/GenBank/DDBJ databases">
        <title>Streptomyces fuscus sp. nov., a brown-black pigment producing actinomyces isolated from dry sand of Sea duck farm.</title>
        <authorList>
            <person name="Xie J."/>
            <person name="Shen N."/>
        </authorList>
    </citation>
    <scope>NUCLEOTIDE SEQUENCE [LARGE SCALE GENOMIC DNA]</scope>
    <source>
        <strain evidence="2 3">CGMCC 4.1745</strain>
    </source>
</reference>
<dbReference type="Proteomes" id="UP001249760">
    <property type="component" value="Unassembled WGS sequence"/>
</dbReference>
<accession>A0ABU3JME5</accession>
<dbReference type="EMBL" id="JASKMA010000004">
    <property type="protein sequence ID" value="MDT6983127.1"/>
    <property type="molecule type" value="Genomic_DNA"/>
</dbReference>
<gene>
    <name evidence="2" type="ORF">QNO04_06615</name>
</gene>
<dbReference type="RefSeq" id="WP_394305654.1">
    <property type="nucleotide sequence ID" value="NZ_JASKMA010000004.1"/>
</dbReference>
<feature type="transmembrane region" description="Helical" evidence="1">
    <location>
        <begin position="58"/>
        <end position="77"/>
    </location>
</feature>
<evidence type="ECO:0000313" key="3">
    <source>
        <dbReference type="Proteomes" id="UP001249760"/>
    </source>
</evidence>
<protein>
    <recommendedName>
        <fullName evidence="4">Integral membrane protein</fullName>
    </recommendedName>
</protein>
<feature type="transmembrane region" description="Helical" evidence="1">
    <location>
        <begin position="83"/>
        <end position="101"/>
    </location>
</feature>